<evidence type="ECO:0000313" key="1">
    <source>
        <dbReference type="EMBL" id="MCI92726.1"/>
    </source>
</evidence>
<comment type="caution">
    <text evidence="1">The sequence shown here is derived from an EMBL/GenBank/DDBJ whole genome shotgun (WGS) entry which is preliminary data.</text>
</comment>
<sequence length="26" mass="3011">MDLILRTDEGSVTREFETVSLRNDLT</sequence>
<dbReference type="AlphaFoldDB" id="A0A392VWZ2"/>
<feature type="non-terminal residue" evidence="1">
    <location>
        <position position="26"/>
    </location>
</feature>
<organism evidence="1 2">
    <name type="scientific">Trifolium medium</name>
    <dbReference type="NCBI Taxonomy" id="97028"/>
    <lineage>
        <taxon>Eukaryota</taxon>
        <taxon>Viridiplantae</taxon>
        <taxon>Streptophyta</taxon>
        <taxon>Embryophyta</taxon>
        <taxon>Tracheophyta</taxon>
        <taxon>Spermatophyta</taxon>
        <taxon>Magnoliopsida</taxon>
        <taxon>eudicotyledons</taxon>
        <taxon>Gunneridae</taxon>
        <taxon>Pentapetalae</taxon>
        <taxon>rosids</taxon>
        <taxon>fabids</taxon>
        <taxon>Fabales</taxon>
        <taxon>Fabaceae</taxon>
        <taxon>Papilionoideae</taxon>
        <taxon>50 kb inversion clade</taxon>
        <taxon>NPAAA clade</taxon>
        <taxon>Hologalegina</taxon>
        <taxon>IRL clade</taxon>
        <taxon>Trifolieae</taxon>
        <taxon>Trifolium</taxon>
    </lineage>
</organism>
<keyword evidence="2" id="KW-1185">Reference proteome</keyword>
<dbReference type="Proteomes" id="UP000265520">
    <property type="component" value="Unassembled WGS sequence"/>
</dbReference>
<reference evidence="1 2" key="1">
    <citation type="journal article" date="2018" name="Front. Plant Sci.">
        <title>Red Clover (Trifolium pratense) and Zigzag Clover (T. medium) - A Picture of Genomic Similarities and Differences.</title>
        <authorList>
            <person name="Dluhosova J."/>
            <person name="Istvanek J."/>
            <person name="Nedelnik J."/>
            <person name="Repkova J."/>
        </authorList>
    </citation>
    <scope>NUCLEOTIDE SEQUENCE [LARGE SCALE GENOMIC DNA]</scope>
    <source>
        <strain evidence="2">cv. 10/8</strain>
        <tissue evidence="1">Leaf</tissue>
    </source>
</reference>
<name>A0A392VWZ2_9FABA</name>
<evidence type="ECO:0000313" key="2">
    <source>
        <dbReference type="Proteomes" id="UP000265520"/>
    </source>
</evidence>
<proteinExistence type="predicted"/>
<accession>A0A392VWZ2</accession>
<protein>
    <submittedName>
        <fullName evidence="1">Uncharacterized protein</fullName>
    </submittedName>
</protein>
<dbReference type="EMBL" id="LXQA011308706">
    <property type="protein sequence ID" value="MCI92726.1"/>
    <property type="molecule type" value="Genomic_DNA"/>
</dbReference>